<evidence type="ECO:0000256" key="3">
    <source>
        <dbReference type="SAM" id="MobiDB-lite"/>
    </source>
</evidence>
<dbReference type="GeneID" id="75915006"/>
<dbReference type="PANTHER" id="PTHR22175:SF0">
    <property type="entry name" value="SMALL ACIDIC PROTEIN"/>
    <property type="match status" value="1"/>
</dbReference>
<feature type="domain" description="Small acidic protein-like" evidence="4">
    <location>
        <begin position="24"/>
        <end position="106"/>
    </location>
</feature>
<reference evidence="5" key="2">
    <citation type="journal article" date="2022" name="Proc. Natl. Acad. Sci. U.S.A.">
        <title>Diploid-dominant life cycles characterize the early evolution of Fungi.</title>
        <authorList>
            <person name="Amses K.R."/>
            <person name="Simmons D.R."/>
            <person name="Longcore J.E."/>
            <person name="Mondo S.J."/>
            <person name="Seto K."/>
            <person name="Jeronimo G.H."/>
            <person name="Bonds A.E."/>
            <person name="Quandt C.A."/>
            <person name="Davis W.J."/>
            <person name="Chang Y."/>
            <person name="Federici B.A."/>
            <person name="Kuo A."/>
            <person name="LaButti K."/>
            <person name="Pangilinan J."/>
            <person name="Andreopoulos W."/>
            <person name="Tritt A."/>
            <person name="Riley R."/>
            <person name="Hundley H."/>
            <person name="Johnson J."/>
            <person name="Lipzen A."/>
            <person name="Barry K."/>
            <person name="Lang B.F."/>
            <person name="Cuomo C.A."/>
            <person name="Buchler N.E."/>
            <person name="Grigoriev I.V."/>
            <person name="Spatafora J.W."/>
            <person name="Stajich J.E."/>
            <person name="James T.Y."/>
        </authorList>
    </citation>
    <scope>NUCLEOTIDE SEQUENCE</scope>
    <source>
        <strain evidence="5">AG</strain>
    </source>
</reference>
<sequence length="108" mass="11735">MTSFRFKSPSAAEVAEESGRWNDWSKASFGGDDAQKNKFLRLLGAKKAGNDAAPTPHAGLGDSSQSSHSAIDAGFKQRMNQDLEKQFQDGLKMRKQQFGGKRGGLGWS</sequence>
<dbReference type="EMBL" id="MU620925">
    <property type="protein sequence ID" value="KAI8578872.1"/>
    <property type="molecule type" value="Genomic_DNA"/>
</dbReference>
<protein>
    <recommendedName>
        <fullName evidence="2">Small acidic protein</fullName>
    </recommendedName>
</protein>
<organism evidence="5 6">
    <name type="scientific">Umbelopsis ramanniana AG</name>
    <dbReference type="NCBI Taxonomy" id="1314678"/>
    <lineage>
        <taxon>Eukaryota</taxon>
        <taxon>Fungi</taxon>
        <taxon>Fungi incertae sedis</taxon>
        <taxon>Mucoromycota</taxon>
        <taxon>Mucoromycotina</taxon>
        <taxon>Umbelopsidomycetes</taxon>
        <taxon>Umbelopsidales</taxon>
        <taxon>Umbelopsidaceae</taxon>
        <taxon>Umbelopsis</taxon>
    </lineage>
</organism>
<name>A0AAD5E8M0_UMBRA</name>
<dbReference type="PANTHER" id="PTHR22175">
    <property type="entry name" value="SMALL ACIDIC PROTEIN-RELATED"/>
    <property type="match status" value="1"/>
</dbReference>
<evidence type="ECO:0000313" key="5">
    <source>
        <dbReference type="EMBL" id="KAI8578872.1"/>
    </source>
</evidence>
<evidence type="ECO:0000259" key="4">
    <source>
        <dbReference type="Pfam" id="PF15477"/>
    </source>
</evidence>
<dbReference type="Pfam" id="PF15477">
    <property type="entry name" value="SMAP"/>
    <property type="match status" value="1"/>
</dbReference>
<dbReference type="RefSeq" id="XP_051443876.1">
    <property type="nucleotide sequence ID" value="XM_051589661.1"/>
</dbReference>
<comment type="similarity">
    <text evidence="1">Belongs to the SMAP family.</text>
</comment>
<dbReference type="AlphaFoldDB" id="A0AAD5E8M0"/>
<reference evidence="5" key="1">
    <citation type="submission" date="2021-06" db="EMBL/GenBank/DDBJ databases">
        <authorList>
            <consortium name="DOE Joint Genome Institute"/>
            <person name="Mondo S.J."/>
            <person name="Amses K.R."/>
            <person name="Simmons D.R."/>
            <person name="Longcore J.E."/>
            <person name="Seto K."/>
            <person name="Alves G.H."/>
            <person name="Bonds A.E."/>
            <person name="Quandt C.A."/>
            <person name="Davis W.J."/>
            <person name="Chang Y."/>
            <person name="Letcher P.M."/>
            <person name="Powell M.J."/>
            <person name="Kuo A."/>
            <person name="Labutti K."/>
            <person name="Pangilinan J."/>
            <person name="Andreopoulos W."/>
            <person name="Tritt A."/>
            <person name="Riley R."/>
            <person name="Hundley H."/>
            <person name="Johnson J."/>
            <person name="Lipzen A."/>
            <person name="Barry K."/>
            <person name="Berbee M.L."/>
            <person name="Buchler N.E."/>
            <person name="Grigoriev I.V."/>
            <person name="Spatafora J.W."/>
            <person name="Stajich J.E."/>
            <person name="James T.Y."/>
        </authorList>
    </citation>
    <scope>NUCLEOTIDE SEQUENCE</scope>
    <source>
        <strain evidence="5">AG</strain>
    </source>
</reference>
<keyword evidence="6" id="KW-1185">Reference proteome</keyword>
<dbReference type="InterPro" id="IPR028124">
    <property type="entry name" value="SMAP_dom"/>
</dbReference>
<evidence type="ECO:0000313" key="6">
    <source>
        <dbReference type="Proteomes" id="UP001206595"/>
    </source>
</evidence>
<feature type="region of interest" description="Disordered" evidence="3">
    <location>
        <begin position="47"/>
        <end position="73"/>
    </location>
</feature>
<proteinExistence type="inferred from homology"/>
<gene>
    <name evidence="5" type="ORF">K450DRAFT_244903</name>
</gene>
<dbReference type="InterPro" id="IPR026714">
    <property type="entry name" value="SMAP"/>
</dbReference>
<dbReference type="Proteomes" id="UP001206595">
    <property type="component" value="Unassembled WGS sequence"/>
</dbReference>
<evidence type="ECO:0000256" key="1">
    <source>
        <dbReference type="ARBA" id="ARBA00006502"/>
    </source>
</evidence>
<evidence type="ECO:0000256" key="2">
    <source>
        <dbReference type="ARBA" id="ARBA00016161"/>
    </source>
</evidence>
<comment type="caution">
    <text evidence="5">The sequence shown here is derived from an EMBL/GenBank/DDBJ whole genome shotgun (WGS) entry which is preliminary data.</text>
</comment>
<accession>A0AAD5E8M0</accession>
<feature type="region of interest" description="Disordered" evidence="3">
    <location>
        <begin position="1"/>
        <end position="32"/>
    </location>
</feature>